<accession>A0A839INK6</accession>
<evidence type="ECO:0000313" key="1">
    <source>
        <dbReference type="EMBL" id="MBB1486518.1"/>
    </source>
</evidence>
<evidence type="ECO:0000313" key="2">
    <source>
        <dbReference type="Proteomes" id="UP000565262"/>
    </source>
</evidence>
<dbReference type="NCBIfam" id="NF041761">
    <property type="entry name" value="PtuB"/>
    <property type="match status" value="1"/>
</dbReference>
<organism evidence="1 2">
    <name type="scientific">Oceanospirillum sediminis</name>
    <dbReference type="NCBI Taxonomy" id="2760088"/>
    <lineage>
        <taxon>Bacteria</taxon>
        <taxon>Pseudomonadati</taxon>
        <taxon>Pseudomonadota</taxon>
        <taxon>Gammaproteobacteria</taxon>
        <taxon>Oceanospirillales</taxon>
        <taxon>Oceanospirillaceae</taxon>
        <taxon>Oceanospirillum</taxon>
    </lineage>
</organism>
<dbReference type="Gene3D" id="1.10.30.50">
    <property type="match status" value="1"/>
</dbReference>
<gene>
    <name evidence="1" type="ORF">H4O21_07830</name>
</gene>
<dbReference type="InterPro" id="IPR053575">
    <property type="entry name" value="Retron_Ec78_HNH_endo"/>
</dbReference>
<comment type="caution">
    <text evidence="1">The sequence shown here is derived from an EMBL/GenBank/DDBJ whole genome shotgun (WGS) entry which is preliminary data.</text>
</comment>
<proteinExistence type="predicted"/>
<dbReference type="NCBIfam" id="TIGR02646">
    <property type="entry name" value="retron system putative HNH endonuclease"/>
    <property type="match status" value="1"/>
</dbReference>
<dbReference type="InterPro" id="IPR013467">
    <property type="entry name" value="HNH78-like"/>
</dbReference>
<protein>
    <submittedName>
        <fullName evidence="1">TIGR02646 family protein</fullName>
    </submittedName>
</protein>
<dbReference type="AlphaFoldDB" id="A0A839INK6"/>
<name>A0A839INK6_9GAMM</name>
<sequence>MKKVLKGQEPSLLKSYRTSTPGNTWEAFSKKTGRKTQVQQQLKADQNGLCAYCEIDLLDADEDENGVADFRVEHFHPKSATVAGSHNWHLDWHNLLGCCHGGSKNDVRDANTRFTSPDHSCDVPKANQNLTSVILNPLTGVPAFPGVFKCDRATGMLSVNTNNCNKAGISPVQAQQTIDELRLNADRLKRFRKTVLDRLNYQLQEQVKIGIAVPQAMDQLAQAYLCKNNQQQWPAFFTSIRDYLGPAAEKQLQAIGYQG</sequence>
<reference evidence="1 2" key="1">
    <citation type="submission" date="2020-08" db="EMBL/GenBank/DDBJ databases">
        <title>Oceanospirillum sp. nov. isolated from marine sediment.</title>
        <authorList>
            <person name="Ji X."/>
        </authorList>
    </citation>
    <scope>NUCLEOTIDE SEQUENCE [LARGE SCALE GENOMIC DNA]</scope>
    <source>
        <strain evidence="1 2">D5</strain>
    </source>
</reference>
<dbReference type="Proteomes" id="UP000565262">
    <property type="component" value="Unassembled WGS sequence"/>
</dbReference>
<keyword evidence="2" id="KW-1185">Reference proteome</keyword>
<dbReference type="EMBL" id="JACJFM010000007">
    <property type="protein sequence ID" value="MBB1486518.1"/>
    <property type="molecule type" value="Genomic_DNA"/>
</dbReference>